<comment type="caution">
    <text evidence="6">The sequence shown here is derived from an EMBL/GenBank/DDBJ whole genome shotgun (WGS) entry which is preliminary data.</text>
</comment>
<name>A0A6A3YSU3_9STRA</name>
<dbReference type="EMBL" id="QXGB01000497">
    <property type="protein sequence ID" value="KAE9212802.1"/>
    <property type="molecule type" value="Genomic_DNA"/>
</dbReference>
<evidence type="ECO:0000313" key="1">
    <source>
        <dbReference type="EMBL" id="KAE9004667.1"/>
    </source>
</evidence>
<evidence type="ECO:0000313" key="4">
    <source>
        <dbReference type="EMBL" id="KAE9142472.1"/>
    </source>
</evidence>
<dbReference type="Proteomes" id="UP000440367">
    <property type="component" value="Unassembled WGS sequence"/>
</dbReference>
<dbReference type="Proteomes" id="UP000433483">
    <property type="component" value="Unassembled WGS sequence"/>
</dbReference>
<organism evidence="6 10">
    <name type="scientific">Phytophthora fragariae</name>
    <dbReference type="NCBI Taxonomy" id="53985"/>
    <lineage>
        <taxon>Eukaryota</taxon>
        <taxon>Sar</taxon>
        <taxon>Stramenopiles</taxon>
        <taxon>Oomycota</taxon>
        <taxon>Peronosporomycetes</taxon>
        <taxon>Peronosporales</taxon>
        <taxon>Peronosporaceae</taxon>
        <taxon>Phytophthora</taxon>
    </lineage>
</organism>
<evidence type="ECO:0000313" key="13">
    <source>
        <dbReference type="Proteomes" id="UP000460718"/>
    </source>
</evidence>
<proteinExistence type="predicted"/>
<dbReference type="Proteomes" id="UP000488956">
    <property type="component" value="Unassembled WGS sequence"/>
</dbReference>
<keyword evidence="8" id="KW-1185">Reference proteome</keyword>
<dbReference type="Proteomes" id="UP000441208">
    <property type="component" value="Unassembled WGS sequence"/>
</dbReference>
<evidence type="ECO:0000313" key="14">
    <source>
        <dbReference type="Proteomes" id="UP000488956"/>
    </source>
</evidence>
<evidence type="ECO:0000313" key="10">
    <source>
        <dbReference type="Proteomes" id="UP000440367"/>
    </source>
</evidence>
<dbReference type="Proteomes" id="UP000440732">
    <property type="component" value="Unassembled WGS sequence"/>
</dbReference>
<accession>A0A6A3YSU3</accession>
<evidence type="ECO:0000313" key="2">
    <source>
        <dbReference type="EMBL" id="KAE9105210.1"/>
    </source>
</evidence>
<evidence type="ECO:0000313" key="5">
    <source>
        <dbReference type="EMBL" id="KAE9212802.1"/>
    </source>
</evidence>
<sequence length="55" mass="6034">MWNAFEWLGSIKTGAVDKLVFTASKAVWCSGRHGHAASAFRSCDNGRIVAAKFFE</sequence>
<dbReference type="EMBL" id="QXFX01000744">
    <property type="protein sequence ID" value="KAE9105607.1"/>
    <property type="molecule type" value="Genomic_DNA"/>
</dbReference>
<dbReference type="AlphaFoldDB" id="A0A6A3YSU3"/>
<evidence type="ECO:0000313" key="6">
    <source>
        <dbReference type="EMBL" id="KAE9224111.1"/>
    </source>
</evidence>
<evidence type="ECO:0000313" key="11">
    <source>
        <dbReference type="Proteomes" id="UP000440732"/>
    </source>
</evidence>
<dbReference type="EMBL" id="QXGD01000802">
    <property type="protein sequence ID" value="KAE9224111.1"/>
    <property type="molecule type" value="Genomic_DNA"/>
</dbReference>
<dbReference type="Proteomes" id="UP000460718">
    <property type="component" value="Unassembled WGS sequence"/>
</dbReference>
<gene>
    <name evidence="7" type="ORF">PF001_g12503</name>
    <name evidence="6" type="ORF">PF002_g14796</name>
    <name evidence="5" type="ORF">PF005_g10445</name>
    <name evidence="4" type="ORF">PF006_g12417</name>
    <name evidence="2" type="ORF">PF007_g13780</name>
    <name evidence="3" type="ORF">PF010_g12952</name>
    <name evidence="1" type="ORF">PF011_g12353</name>
</gene>
<dbReference type="Proteomes" id="UP000437068">
    <property type="component" value="Unassembled WGS sequence"/>
</dbReference>
<evidence type="ECO:0000313" key="3">
    <source>
        <dbReference type="EMBL" id="KAE9105607.1"/>
    </source>
</evidence>
<evidence type="ECO:0000313" key="9">
    <source>
        <dbReference type="Proteomes" id="UP000437068"/>
    </source>
</evidence>
<evidence type="ECO:0000313" key="12">
    <source>
        <dbReference type="Proteomes" id="UP000441208"/>
    </source>
</evidence>
<dbReference type="EMBL" id="QXFZ01000774">
    <property type="protein sequence ID" value="KAE9105210.1"/>
    <property type="molecule type" value="Genomic_DNA"/>
</dbReference>
<evidence type="ECO:0000313" key="8">
    <source>
        <dbReference type="Proteomes" id="UP000433483"/>
    </source>
</evidence>
<reference evidence="8 9" key="1">
    <citation type="submission" date="2018-08" db="EMBL/GenBank/DDBJ databases">
        <title>Genomic investigation of the strawberry pathogen Phytophthora fragariae indicates pathogenicity is determined by transcriptional variation in three key races.</title>
        <authorList>
            <person name="Adams T.M."/>
            <person name="Armitage A.D."/>
            <person name="Sobczyk M.K."/>
            <person name="Bates H.J."/>
            <person name="Dunwell J.M."/>
            <person name="Nellist C.F."/>
            <person name="Harrison R.J."/>
        </authorList>
    </citation>
    <scope>NUCLEOTIDE SEQUENCE [LARGE SCALE GENOMIC DNA]</scope>
    <source>
        <strain evidence="7 9">A4</strain>
        <strain evidence="6 10">BC-1</strain>
        <strain evidence="5 8">NOV-27</strain>
        <strain evidence="4 11">NOV-5</strain>
        <strain evidence="2 12">NOV-71</strain>
        <strain evidence="3 14">ONT-3</strain>
        <strain evidence="1 13">SCRP245</strain>
    </source>
</reference>
<protein>
    <submittedName>
        <fullName evidence="6">Uncharacterized protein</fullName>
    </submittedName>
</protein>
<dbReference type="EMBL" id="QXGE01000698">
    <property type="protein sequence ID" value="KAE9305640.1"/>
    <property type="molecule type" value="Genomic_DNA"/>
</dbReference>
<dbReference type="EMBL" id="QXGA01000698">
    <property type="protein sequence ID" value="KAE9142472.1"/>
    <property type="molecule type" value="Genomic_DNA"/>
</dbReference>
<evidence type="ECO:0000313" key="7">
    <source>
        <dbReference type="EMBL" id="KAE9305640.1"/>
    </source>
</evidence>
<dbReference type="EMBL" id="QXFW01000716">
    <property type="protein sequence ID" value="KAE9004667.1"/>
    <property type="molecule type" value="Genomic_DNA"/>
</dbReference>